<keyword evidence="13" id="KW-1185">Reference proteome</keyword>
<dbReference type="NCBIfam" id="TIGR00042">
    <property type="entry name" value="RdgB/HAM1 family non-canonical purine NTP pyrophosphatase"/>
    <property type="match status" value="1"/>
</dbReference>
<comment type="catalytic activity">
    <reaction evidence="10">
        <text>ITP + H2O = IMP + diphosphate + H(+)</text>
        <dbReference type="Rhea" id="RHEA:29399"/>
        <dbReference type="ChEBI" id="CHEBI:15377"/>
        <dbReference type="ChEBI" id="CHEBI:15378"/>
        <dbReference type="ChEBI" id="CHEBI:33019"/>
        <dbReference type="ChEBI" id="CHEBI:58053"/>
        <dbReference type="ChEBI" id="CHEBI:61402"/>
        <dbReference type="EC" id="3.6.1.66"/>
    </reaction>
</comment>
<gene>
    <name evidence="12" type="ORF">C882_2110</name>
</gene>
<dbReference type="PANTHER" id="PTHR11067:SF9">
    <property type="entry name" value="INOSINE TRIPHOSPHATE PYROPHOSPHATASE"/>
    <property type="match status" value="1"/>
</dbReference>
<dbReference type="GO" id="GO:0035870">
    <property type="term" value="F:dITP diphosphatase activity"/>
    <property type="evidence" value="ECO:0007669"/>
    <property type="project" value="UniProtKB-UniRule"/>
</dbReference>
<comment type="subunit">
    <text evidence="2 10">Homodimer.</text>
</comment>
<feature type="binding site" evidence="10">
    <location>
        <position position="76"/>
    </location>
    <ligand>
        <name>substrate</name>
    </ligand>
</feature>
<comment type="catalytic activity">
    <reaction evidence="9 10">
        <text>XTP + H2O = XMP + diphosphate + H(+)</text>
        <dbReference type="Rhea" id="RHEA:28610"/>
        <dbReference type="ChEBI" id="CHEBI:15377"/>
        <dbReference type="ChEBI" id="CHEBI:15378"/>
        <dbReference type="ChEBI" id="CHEBI:33019"/>
        <dbReference type="ChEBI" id="CHEBI:57464"/>
        <dbReference type="ChEBI" id="CHEBI:61314"/>
        <dbReference type="EC" id="3.6.1.66"/>
    </reaction>
</comment>
<dbReference type="Proteomes" id="UP000009881">
    <property type="component" value="Unassembled WGS sequence"/>
</dbReference>
<evidence type="ECO:0000256" key="1">
    <source>
        <dbReference type="ARBA" id="ARBA00008023"/>
    </source>
</evidence>
<evidence type="ECO:0000256" key="3">
    <source>
        <dbReference type="ARBA" id="ARBA00022723"/>
    </source>
</evidence>
<evidence type="ECO:0000313" key="13">
    <source>
        <dbReference type="Proteomes" id="UP000009881"/>
    </source>
</evidence>
<organism evidence="12 13">
    <name type="scientific">Caenispirillum salinarum AK4</name>
    <dbReference type="NCBI Taxonomy" id="1238182"/>
    <lineage>
        <taxon>Bacteria</taxon>
        <taxon>Pseudomonadati</taxon>
        <taxon>Pseudomonadota</taxon>
        <taxon>Alphaproteobacteria</taxon>
        <taxon>Rhodospirillales</taxon>
        <taxon>Novispirillaceae</taxon>
        <taxon>Caenispirillum</taxon>
    </lineage>
</organism>
<dbReference type="GO" id="GO:0005829">
    <property type="term" value="C:cytosol"/>
    <property type="evidence" value="ECO:0007669"/>
    <property type="project" value="TreeGrafter"/>
</dbReference>
<comment type="catalytic activity">
    <reaction evidence="8 10">
        <text>dITP + H2O = dIMP + diphosphate + H(+)</text>
        <dbReference type="Rhea" id="RHEA:28342"/>
        <dbReference type="ChEBI" id="CHEBI:15377"/>
        <dbReference type="ChEBI" id="CHEBI:15378"/>
        <dbReference type="ChEBI" id="CHEBI:33019"/>
        <dbReference type="ChEBI" id="CHEBI:61194"/>
        <dbReference type="ChEBI" id="CHEBI:61382"/>
        <dbReference type="EC" id="3.6.1.66"/>
    </reaction>
</comment>
<reference evidence="12 13" key="1">
    <citation type="journal article" date="2013" name="Genome Announc.">
        <title>Draft Genome Sequence of an Alphaproteobacterium, Caenispirillum salinarum AK4(T), Isolated from a Solar Saltern.</title>
        <authorList>
            <person name="Khatri I."/>
            <person name="Singh A."/>
            <person name="Korpole S."/>
            <person name="Pinnaka A.K."/>
            <person name="Subramanian S."/>
        </authorList>
    </citation>
    <scope>NUCLEOTIDE SEQUENCE [LARGE SCALE GENOMIC DNA]</scope>
    <source>
        <strain evidence="12 13">AK4</strain>
    </source>
</reference>
<feature type="active site" description="Proton acceptor" evidence="10">
    <location>
        <position position="75"/>
    </location>
</feature>
<dbReference type="GO" id="GO:0036222">
    <property type="term" value="F:XTP diphosphatase activity"/>
    <property type="evidence" value="ECO:0007669"/>
    <property type="project" value="UniProtKB-UniRule"/>
</dbReference>
<dbReference type="HAMAP" id="MF_01405">
    <property type="entry name" value="Non_canon_purine_NTPase"/>
    <property type="match status" value="1"/>
</dbReference>
<protein>
    <recommendedName>
        <fullName evidence="10">dITP/XTP pyrophosphatase</fullName>
        <ecNumber evidence="10">3.6.1.66</ecNumber>
    </recommendedName>
    <alternativeName>
        <fullName evidence="10">Non-canonical purine NTP pyrophosphatase</fullName>
    </alternativeName>
    <alternativeName>
        <fullName evidence="10">Non-standard purine NTP pyrophosphatase</fullName>
    </alternativeName>
    <alternativeName>
        <fullName evidence="10">Nucleoside-triphosphate diphosphatase</fullName>
    </alternativeName>
    <alternativeName>
        <fullName evidence="10">Nucleoside-triphosphate pyrophosphatase</fullName>
        <shortName evidence="10">NTPase</shortName>
    </alternativeName>
</protein>
<dbReference type="STRING" id="1238182.C882_2110"/>
<evidence type="ECO:0000256" key="7">
    <source>
        <dbReference type="ARBA" id="ARBA00023080"/>
    </source>
</evidence>
<accession>K9HDQ5</accession>
<keyword evidence="6 10" id="KW-0460">Magnesium</keyword>
<keyword evidence="4 10" id="KW-0547">Nucleotide-binding</keyword>
<feature type="binding site" evidence="10">
    <location>
        <position position="179"/>
    </location>
    <ligand>
        <name>substrate</name>
    </ligand>
</feature>
<name>K9HDQ5_9PROT</name>
<comment type="similarity">
    <text evidence="1 10 11">Belongs to the HAM1 NTPase family.</text>
</comment>
<comment type="caution">
    <text evidence="12">The sequence shown here is derived from an EMBL/GenBank/DDBJ whole genome shotgun (WGS) entry which is preliminary data.</text>
</comment>
<feature type="binding site" evidence="10">
    <location>
        <begin position="14"/>
        <end position="19"/>
    </location>
    <ligand>
        <name>substrate</name>
    </ligand>
</feature>
<dbReference type="OrthoDB" id="9807456at2"/>
<dbReference type="GO" id="GO:0046872">
    <property type="term" value="F:metal ion binding"/>
    <property type="evidence" value="ECO:0007669"/>
    <property type="project" value="UniProtKB-KW"/>
</dbReference>
<dbReference type="eggNOG" id="COG0127">
    <property type="taxonomic scope" value="Bacteria"/>
</dbReference>
<dbReference type="RefSeq" id="WP_009542505.1">
    <property type="nucleotide sequence ID" value="NZ_ANHY01000022.1"/>
</dbReference>
<feature type="binding site" evidence="10">
    <location>
        <position position="46"/>
    </location>
    <ligand>
        <name>Mg(2+)</name>
        <dbReference type="ChEBI" id="CHEBI:18420"/>
    </ligand>
</feature>
<sequence>MARKFEGGRLVVASHNPGKVREINDLLRPFRVEAVSAGDLNLPEPEETGVTFAENAILKAKAAAEASGLPALSDDSGLSVNALDGAPGIYSARWAGPGKDFGIAMKRVNTEMVGKDDPRAQFICALCLAWPDGHVEVFERTVDGVISWPPTGTKGFGYDPIFRPEGHTITFGEMEPEKKHAMSHRARAFEQLVDNCFQK</sequence>
<dbReference type="Gene3D" id="3.90.950.10">
    <property type="match status" value="1"/>
</dbReference>
<comment type="cofactor">
    <cofactor evidence="10">
        <name>Mg(2+)</name>
        <dbReference type="ChEBI" id="CHEBI:18420"/>
    </cofactor>
    <text evidence="10">Binds 1 Mg(2+) ion per subunit.</text>
</comment>
<proteinExistence type="inferred from homology"/>
<dbReference type="SUPFAM" id="SSF52972">
    <property type="entry name" value="ITPase-like"/>
    <property type="match status" value="1"/>
</dbReference>
<evidence type="ECO:0000256" key="8">
    <source>
        <dbReference type="ARBA" id="ARBA00051875"/>
    </source>
</evidence>
<evidence type="ECO:0000256" key="4">
    <source>
        <dbReference type="ARBA" id="ARBA00022741"/>
    </source>
</evidence>
<dbReference type="PATRIC" id="fig|1238182.3.peg.4064"/>
<dbReference type="FunFam" id="3.90.950.10:FF:000001">
    <property type="entry name" value="dITP/XTP pyrophosphatase"/>
    <property type="match status" value="1"/>
</dbReference>
<dbReference type="EMBL" id="ANHY01000022">
    <property type="protein sequence ID" value="EKV26886.1"/>
    <property type="molecule type" value="Genomic_DNA"/>
</dbReference>
<dbReference type="PANTHER" id="PTHR11067">
    <property type="entry name" value="INOSINE TRIPHOSPHATE PYROPHOSPHATASE/HAM1 PROTEIN"/>
    <property type="match status" value="1"/>
</dbReference>
<dbReference type="GO" id="GO:0017111">
    <property type="term" value="F:ribonucleoside triphosphate phosphatase activity"/>
    <property type="evidence" value="ECO:0007669"/>
    <property type="project" value="InterPro"/>
</dbReference>
<comment type="function">
    <text evidence="10">Pyrophosphatase that catalyzes the hydrolysis of nucleoside triphosphates to their monophosphate derivatives, with a high preference for the non-canonical purine nucleotides XTP (xanthosine triphosphate), dITP (deoxyinosine triphosphate) and ITP. Seems to function as a house-cleaning enzyme that removes non-canonical purine nucleotides from the nucleotide pool, thus preventing their incorporation into DNA/RNA and avoiding chromosomal lesions.</text>
</comment>
<keyword evidence="5 10" id="KW-0378">Hydrolase</keyword>
<evidence type="ECO:0000256" key="6">
    <source>
        <dbReference type="ARBA" id="ARBA00022842"/>
    </source>
</evidence>
<keyword evidence="7 10" id="KW-0546">Nucleotide metabolism</keyword>
<evidence type="ECO:0000256" key="10">
    <source>
        <dbReference type="HAMAP-Rule" id="MF_01405"/>
    </source>
</evidence>
<evidence type="ECO:0000256" key="9">
    <source>
        <dbReference type="ARBA" id="ARBA00052017"/>
    </source>
</evidence>
<keyword evidence="3 10" id="KW-0479">Metal-binding</keyword>
<dbReference type="GO" id="GO:0009117">
    <property type="term" value="P:nucleotide metabolic process"/>
    <property type="evidence" value="ECO:0007669"/>
    <property type="project" value="UniProtKB-KW"/>
</dbReference>
<evidence type="ECO:0000256" key="11">
    <source>
        <dbReference type="RuleBase" id="RU003781"/>
    </source>
</evidence>
<dbReference type="EC" id="3.6.1.66" evidence="10"/>
<dbReference type="CDD" id="cd00515">
    <property type="entry name" value="HAM1"/>
    <property type="match status" value="1"/>
</dbReference>
<feature type="binding site" evidence="10">
    <location>
        <position position="75"/>
    </location>
    <ligand>
        <name>Mg(2+)</name>
        <dbReference type="ChEBI" id="CHEBI:18420"/>
    </ligand>
</feature>
<dbReference type="Pfam" id="PF01725">
    <property type="entry name" value="Ham1p_like"/>
    <property type="match status" value="1"/>
</dbReference>
<dbReference type="InterPro" id="IPR020922">
    <property type="entry name" value="dITP/XTP_pyrophosphatase"/>
</dbReference>
<feature type="binding site" evidence="10">
    <location>
        <begin position="184"/>
        <end position="185"/>
    </location>
    <ligand>
        <name>substrate</name>
    </ligand>
</feature>
<dbReference type="GO" id="GO:0009146">
    <property type="term" value="P:purine nucleoside triphosphate catabolic process"/>
    <property type="evidence" value="ECO:0007669"/>
    <property type="project" value="UniProtKB-UniRule"/>
</dbReference>
<dbReference type="GO" id="GO:0036220">
    <property type="term" value="F:ITP diphosphatase activity"/>
    <property type="evidence" value="ECO:0007669"/>
    <property type="project" value="UniProtKB-UniRule"/>
</dbReference>
<evidence type="ECO:0000313" key="12">
    <source>
        <dbReference type="EMBL" id="EKV26886.1"/>
    </source>
</evidence>
<dbReference type="AlphaFoldDB" id="K9HDQ5"/>
<dbReference type="GO" id="GO:0000166">
    <property type="term" value="F:nucleotide binding"/>
    <property type="evidence" value="ECO:0007669"/>
    <property type="project" value="UniProtKB-KW"/>
</dbReference>
<dbReference type="InterPro" id="IPR029001">
    <property type="entry name" value="ITPase-like_fam"/>
</dbReference>
<feature type="binding site" evidence="10">
    <location>
        <begin position="156"/>
        <end position="159"/>
    </location>
    <ligand>
        <name>substrate</name>
    </ligand>
</feature>
<evidence type="ECO:0000256" key="5">
    <source>
        <dbReference type="ARBA" id="ARBA00022801"/>
    </source>
</evidence>
<dbReference type="InterPro" id="IPR002637">
    <property type="entry name" value="RdgB/HAM1"/>
</dbReference>
<evidence type="ECO:0000256" key="2">
    <source>
        <dbReference type="ARBA" id="ARBA00011738"/>
    </source>
</evidence>